<accession>A0ABQ6IC78</accession>
<dbReference type="EMBL" id="BSUN01000001">
    <property type="protein sequence ID" value="GMA34597.1"/>
    <property type="molecule type" value="Genomic_DNA"/>
</dbReference>
<comment type="caution">
    <text evidence="1">The sequence shown here is derived from an EMBL/GenBank/DDBJ whole genome shotgun (WGS) entry which is preliminary data.</text>
</comment>
<evidence type="ECO:0000313" key="1">
    <source>
        <dbReference type="EMBL" id="GMA34597.1"/>
    </source>
</evidence>
<gene>
    <name evidence="1" type="ORF">GCM10025876_08010</name>
</gene>
<proteinExistence type="predicted"/>
<reference evidence="2" key="1">
    <citation type="journal article" date="2019" name="Int. J. Syst. Evol. Microbiol.">
        <title>The Global Catalogue of Microorganisms (GCM) 10K type strain sequencing project: providing services to taxonomists for standard genome sequencing and annotation.</title>
        <authorList>
            <consortium name="The Broad Institute Genomics Platform"/>
            <consortium name="The Broad Institute Genome Sequencing Center for Infectious Disease"/>
            <person name="Wu L."/>
            <person name="Ma J."/>
        </authorList>
    </citation>
    <scope>NUCLEOTIDE SEQUENCE [LARGE SCALE GENOMIC DNA]</scope>
    <source>
        <strain evidence="2">NBRC 112299</strain>
    </source>
</reference>
<name>A0ABQ6IC78_9MICO</name>
<organism evidence="1 2">
    <name type="scientific">Demequina litorisediminis</name>
    <dbReference type="NCBI Taxonomy" id="1849022"/>
    <lineage>
        <taxon>Bacteria</taxon>
        <taxon>Bacillati</taxon>
        <taxon>Actinomycetota</taxon>
        <taxon>Actinomycetes</taxon>
        <taxon>Micrococcales</taxon>
        <taxon>Demequinaceae</taxon>
        <taxon>Demequina</taxon>
    </lineage>
</organism>
<dbReference type="RefSeq" id="WP_284327483.1">
    <property type="nucleotide sequence ID" value="NZ_BSUN01000001.1"/>
</dbReference>
<sequence length="92" mass="9941">MAVVSDRVRERAVEDFGVDSAGVLSALERISLPGSVDPERVHAAILMVSRAHRGLFADAVDHAESDWRDLLDRAGLADAGWADEITERFGPA</sequence>
<evidence type="ECO:0000313" key="2">
    <source>
        <dbReference type="Proteomes" id="UP001157125"/>
    </source>
</evidence>
<protein>
    <submittedName>
        <fullName evidence="1">Uncharacterized protein</fullName>
    </submittedName>
</protein>
<dbReference type="Proteomes" id="UP001157125">
    <property type="component" value="Unassembled WGS sequence"/>
</dbReference>
<keyword evidence="2" id="KW-1185">Reference proteome</keyword>